<gene>
    <name evidence="4" type="ORF">Natoc_2826</name>
</gene>
<dbReference type="Proteomes" id="UP000010878">
    <property type="component" value="Chromosome"/>
</dbReference>
<dbReference type="InterPro" id="IPR009430">
    <property type="entry name" value="GvpL/GvpF"/>
</dbReference>
<protein>
    <submittedName>
        <fullName evidence="4">Gas vesicle synthesis protein GvpL/GvpF</fullName>
    </submittedName>
</protein>
<comment type="subcellular location">
    <subcellularLocation>
        <location evidence="2">Gas vesicle</location>
    </subcellularLocation>
</comment>
<evidence type="ECO:0000256" key="2">
    <source>
        <dbReference type="ARBA" id="ARBA00035108"/>
    </source>
</evidence>
<dbReference type="GO" id="GO:0031411">
    <property type="term" value="C:gas vesicle"/>
    <property type="evidence" value="ECO:0007669"/>
    <property type="project" value="UniProtKB-SubCell"/>
</dbReference>
<reference evidence="4 5" key="1">
    <citation type="submission" date="2012-11" db="EMBL/GenBank/DDBJ databases">
        <title>FINISHED of Natronococcus occultus SP4, DSM 3396.</title>
        <authorList>
            <consortium name="DOE Joint Genome Institute"/>
            <person name="Eisen J."/>
            <person name="Huntemann M."/>
            <person name="Wei C.-L."/>
            <person name="Han J."/>
            <person name="Detter J.C."/>
            <person name="Han C."/>
            <person name="Tapia R."/>
            <person name="Chen A."/>
            <person name="Kyrpides N."/>
            <person name="Mavromatis K."/>
            <person name="Markowitz V."/>
            <person name="Szeto E."/>
            <person name="Ivanova N."/>
            <person name="Mikhailova N."/>
            <person name="Ovchinnikova G."/>
            <person name="Pagani I."/>
            <person name="Pati A."/>
            <person name="Goodwin L."/>
            <person name="Nordberg H.P."/>
            <person name="Cantor M.N."/>
            <person name="Hua S.X."/>
            <person name="Woyke T."/>
            <person name="Eisen J."/>
            <person name="Klenk H.-P."/>
            <person name="Klenk H.-P."/>
        </authorList>
    </citation>
    <scope>NUCLEOTIDE SEQUENCE [LARGE SCALE GENOMIC DNA]</scope>
    <source>
        <strain evidence="4 5">SP4</strain>
    </source>
</reference>
<dbReference type="PANTHER" id="PTHR36852">
    <property type="entry name" value="PROTEIN GVPL 2"/>
    <property type="match status" value="1"/>
</dbReference>
<sequence>MQAIGKRVGVLADTASASSTITRAGLLSLVTSCRFSGVLSYGTDTHLVRSIETGAPTDGDAVVSHKYVYGVVEASDDVEFETDAVGDADRVYTVSHRRYAAVVSDIDTTEPEETDEDAQRHDDVLREIMAYEGGQTIVPMRFGMAFEGDRELKNVLRNAQPAFRRALRDIDGKIELGLKLVEEEDADVDRETIEEEVADVLEPIADQSVPNDLFSDRLVFNRSYLVEKDDREAFDDAVADLEEKYEDRLMVRYTGPFAPYSFVDVKIGAQ</sequence>
<name>L0K1Z8_9EURY</name>
<dbReference type="STRING" id="694430.Natoc_2826"/>
<dbReference type="EMBL" id="CP003929">
    <property type="protein sequence ID" value="AGB38585.1"/>
    <property type="molecule type" value="Genomic_DNA"/>
</dbReference>
<evidence type="ECO:0000313" key="4">
    <source>
        <dbReference type="EMBL" id="AGB38585.1"/>
    </source>
</evidence>
<evidence type="ECO:0000256" key="3">
    <source>
        <dbReference type="ARBA" id="ARBA00035643"/>
    </source>
</evidence>
<dbReference type="HOGENOM" id="CLU_065736_2_0_2"/>
<organism evidence="4 5">
    <name type="scientific">Natronococcus occultus SP4</name>
    <dbReference type="NCBI Taxonomy" id="694430"/>
    <lineage>
        <taxon>Archaea</taxon>
        <taxon>Methanobacteriati</taxon>
        <taxon>Methanobacteriota</taxon>
        <taxon>Stenosarchaea group</taxon>
        <taxon>Halobacteria</taxon>
        <taxon>Halobacteriales</taxon>
        <taxon>Natrialbaceae</taxon>
        <taxon>Natronococcus</taxon>
    </lineage>
</organism>
<keyword evidence="1" id="KW-0304">Gas vesicle</keyword>
<keyword evidence="5" id="KW-1185">Reference proteome</keyword>
<dbReference type="PANTHER" id="PTHR36852:SF1">
    <property type="entry name" value="PROTEIN GVPL 2"/>
    <property type="match status" value="1"/>
</dbReference>
<dbReference type="Pfam" id="PF06386">
    <property type="entry name" value="GvpL_GvpF"/>
    <property type="match status" value="1"/>
</dbReference>
<dbReference type="eggNOG" id="arCOG03091">
    <property type="taxonomic scope" value="Archaea"/>
</dbReference>
<evidence type="ECO:0000256" key="1">
    <source>
        <dbReference type="ARBA" id="ARBA00022987"/>
    </source>
</evidence>
<comment type="similarity">
    <text evidence="3">Belongs to the gas vesicle GvpF/GvpL family.</text>
</comment>
<evidence type="ECO:0000313" key="5">
    <source>
        <dbReference type="Proteomes" id="UP000010878"/>
    </source>
</evidence>
<dbReference type="AlphaFoldDB" id="L0K1Z8"/>
<proteinExistence type="inferred from homology"/>
<accession>L0K1Z8</accession>
<dbReference type="GO" id="GO:0031412">
    <property type="term" value="P:gas vesicle organization"/>
    <property type="evidence" value="ECO:0007669"/>
    <property type="project" value="InterPro"/>
</dbReference>
<dbReference type="KEGG" id="nou:Natoc_2826"/>